<evidence type="ECO:0000313" key="2">
    <source>
        <dbReference type="Proteomes" id="UP000239469"/>
    </source>
</evidence>
<gene>
    <name evidence="1" type="ORF">BUE93_21480</name>
</gene>
<dbReference type="EMBL" id="MTBD01000097">
    <property type="protein sequence ID" value="PRP68629.1"/>
    <property type="molecule type" value="Genomic_DNA"/>
</dbReference>
<protein>
    <recommendedName>
        <fullName evidence="3">Phage tail assembly protein</fullName>
    </recommendedName>
</protein>
<comment type="caution">
    <text evidence="1">The sequence shown here is derived from an EMBL/GenBank/DDBJ whole genome shotgun (WGS) entry which is preliminary data.</text>
</comment>
<dbReference type="Proteomes" id="UP000239469">
    <property type="component" value="Unassembled WGS sequence"/>
</dbReference>
<sequence>MTLTLRKAVEFAGEQIHVLELREPTLDEVEKFTKEFQKNGSISAVRFLISLISGHPVAALGKIAARDFKAAEEYLANFI</sequence>
<dbReference type="Pfam" id="PF10109">
    <property type="entry name" value="Phage_TAC_7"/>
    <property type="match status" value="1"/>
</dbReference>
<dbReference type="InterPro" id="IPR019289">
    <property type="entry name" value="Phage_tail_E/E"/>
</dbReference>
<evidence type="ECO:0008006" key="3">
    <source>
        <dbReference type="Google" id="ProtNLM"/>
    </source>
</evidence>
<proteinExistence type="predicted"/>
<reference evidence="1 2" key="1">
    <citation type="submission" date="2017-01" db="EMBL/GenBank/DDBJ databases">
        <title>New insights into the genetic diversity of Chromobacterium isolated from tropical freshwater lake.</title>
        <authorList>
            <person name="Santos A.B."/>
            <person name="Nascimento A.M."/>
            <person name="Da Silva P.C."/>
        </authorList>
    </citation>
    <scope>NUCLEOTIDE SEQUENCE [LARGE SCALE GENOMIC DNA]</scope>
    <source>
        <strain evidence="1 2">56AF</strain>
    </source>
</reference>
<dbReference type="AlphaFoldDB" id="A0A2S9WYT3"/>
<organism evidence="1 2">
    <name type="scientific">Chromobacterium amazonense</name>
    <dbReference type="NCBI Taxonomy" id="1382803"/>
    <lineage>
        <taxon>Bacteria</taxon>
        <taxon>Pseudomonadati</taxon>
        <taxon>Pseudomonadota</taxon>
        <taxon>Betaproteobacteria</taxon>
        <taxon>Neisseriales</taxon>
        <taxon>Chromobacteriaceae</taxon>
        <taxon>Chromobacterium</taxon>
    </lineage>
</organism>
<evidence type="ECO:0000313" key="1">
    <source>
        <dbReference type="EMBL" id="PRP68629.1"/>
    </source>
</evidence>
<name>A0A2S9WYT3_9NEIS</name>
<accession>A0A2S9WYT3</accession>